<evidence type="ECO:0000313" key="4">
    <source>
        <dbReference type="EMBL" id="SHE63844.1"/>
    </source>
</evidence>
<protein>
    <submittedName>
        <fullName evidence="4">FecR family protein</fullName>
    </submittedName>
</protein>
<evidence type="ECO:0000256" key="1">
    <source>
        <dbReference type="SAM" id="Phobius"/>
    </source>
</evidence>
<dbReference type="OrthoDB" id="1099916at2"/>
<gene>
    <name evidence="4" type="ORF">SAMN05443144_102195</name>
</gene>
<dbReference type="Gene3D" id="2.60.120.1440">
    <property type="match status" value="1"/>
</dbReference>
<accession>A0A1M4V4E1</accession>
<dbReference type="InterPro" id="IPR006860">
    <property type="entry name" value="FecR"/>
</dbReference>
<dbReference type="InterPro" id="IPR032508">
    <property type="entry name" value="FecR_C"/>
</dbReference>
<feature type="domain" description="Protein FecR C-terminal" evidence="3">
    <location>
        <begin position="271"/>
        <end position="338"/>
    </location>
</feature>
<name>A0A1M4V4E1_9BACT</name>
<dbReference type="FunFam" id="2.60.120.1440:FF:000001">
    <property type="entry name" value="Putative anti-sigma factor"/>
    <property type="match status" value="1"/>
</dbReference>
<keyword evidence="5" id="KW-1185">Reference proteome</keyword>
<dbReference type="EMBL" id="FQUS01000002">
    <property type="protein sequence ID" value="SHE63844.1"/>
    <property type="molecule type" value="Genomic_DNA"/>
</dbReference>
<dbReference type="Pfam" id="PF16344">
    <property type="entry name" value="FecR_C"/>
    <property type="match status" value="1"/>
</dbReference>
<dbReference type="PIRSF" id="PIRSF018266">
    <property type="entry name" value="FecR"/>
    <property type="match status" value="1"/>
</dbReference>
<organism evidence="4 5">
    <name type="scientific">Fodinibius roseus</name>
    <dbReference type="NCBI Taxonomy" id="1194090"/>
    <lineage>
        <taxon>Bacteria</taxon>
        <taxon>Pseudomonadati</taxon>
        <taxon>Balneolota</taxon>
        <taxon>Balneolia</taxon>
        <taxon>Balneolales</taxon>
        <taxon>Balneolaceae</taxon>
        <taxon>Fodinibius</taxon>
    </lineage>
</organism>
<reference evidence="4 5" key="1">
    <citation type="submission" date="2016-11" db="EMBL/GenBank/DDBJ databases">
        <authorList>
            <person name="Jaros S."/>
            <person name="Januszkiewicz K."/>
            <person name="Wedrychowicz H."/>
        </authorList>
    </citation>
    <scope>NUCLEOTIDE SEQUENCE [LARGE SCALE GENOMIC DNA]</scope>
    <source>
        <strain evidence="4 5">DSM 21986</strain>
    </source>
</reference>
<evidence type="ECO:0000313" key="5">
    <source>
        <dbReference type="Proteomes" id="UP000184041"/>
    </source>
</evidence>
<dbReference type="AlphaFoldDB" id="A0A1M4V4E1"/>
<feature type="domain" description="FecR protein" evidence="2">
    <location>
        <begin position="135"/>
        <end position="224"/>
    </location>
</feature>
<dbReference type="RefSeq" id="WP_073059318.1">
    <property type="nucleotide sequence ID" value="NZ_FQUS01000002.1"/>
</dbReference>
<dbReference type="Gene3D" id="3.55.50.30">
    <property type="match status" value="1"/>
</dbReference>
<keyword evidence="1" id="KW-0812">Transmembrane</keyword>
<evidence type="ECO:0000259" key="3">
    <source>
        <dbReference type="Pfam" id="PF16344"/>
    </source>
</evidence>
<dbReference type="GO" id="GO:0016989">
    <property type="term" value="F:sigma factor antagonist activity"/>
    <property type="evidence" value="ECO:0007669"/>
    <property type="project" value="TreeGrafter"/>
</dbReference>
<dbReference type="PANTHER" id="PTHR30273">
    <property type="entry name" value="PERIPLASMIC SIGNAL SENSOR AND SIGMA FACTOR ACTIVATOR FECR-RELATED"/>
    <property type="match status" value="1"/>
</dbReference>
<feature type="transmembrane region" description="Helical" evidence="1">
    <location>
        <begin position="93"/>
        <end position="117"/>
    </location>
</feature>
<keyword evidence="1" id="KW-0472">Membrane</keyword>
<dbReference type="Pfam" id="PF04773">
    <property type="entry name" value="FecR"/>
    <property type="match status" value="1"/>
</dbReference>
<proteinExistence type="predicted"/>
<dbReference type="Proteomes" id="UP000184041">
    <property type="component" value="Unassembled WGS sequence"/>
</dbReference>
<keyword evidence="1" id="KW-1133">Transmembrane helix</keyword>
<dbReference type="InterPro" id="IPR012373">
    <property type="entry name" value="Ferrdict_sens_TM"/>
</dbReference>
<dbReference type="STRING" id="1194090.SAMN05443144_102195"/>
<evidence type="ECO:0000259" key="2">
    <source>
        <dbReference type="Pfam" id="PF04773"/>
    </source>
</evidence>
<dbReference type="PANTHER" id="PTHR30273:SF2">
    <property type="entry name" value="PROTEIN FECR"/>
    <property type="match status" value="1"/>
</dbReference>
<sequence length="344" mass="38729">MTRDPGDILLKRYLQGSCTRTEELQIERWLEEDPSHAVRLEQFSARNAPALPVDEERIKAEVLQRIGNETAGKTDKSPAFNTHNTKKYSRREFIVRWGAAAAVILFILSTSLGIYLIQGPGPIQEPVYVERTLPAGKTATYTLSDGSKVHLNSESTLKFPEQFGSGAREIYLDGEAFFEVTSDKDRPFEVHAGNLKTTVLGTAFNVKAFPENQQTQVAVEHGKVSVKKKDSARTSMVLTPNQWVTFDKKKKELKRESGDIRRIVAWKDGILFFHNKTVAEAANMLERWYGTNIVVENEAIKSCVLQGEHKEESLENVLEAMQFALNMDYRFTEKGVVITGGQCK</sequence>